<dbReference type="Pfam" id="PF13416">
    <property type="entry name" value="SBP_bac_8"/>
    <property type="match status" value="1"/>
</dbReference>
<dbReference type="PANTHER" id="PTHR43649:SF12">
    <property type="entry name" value="DIACETYLCHITOBIOSE BINDING PROTEIN DASA"/>
    <property type="match status" value="1"/>
</dbReference>
<evidence type="ECO:0000256" key="2">
    <source>
        <dbReference type="SAM" id="SignalP"/>
    </source>
</evidence>
<evidence type="ECO:0000313" key="4">
    <source>
        <dbReference type="Proteomes" id="UP000230790"/>
    </source>
</evidence>
<dbReference type="Proteomes" id="UP000230790">
    <property type="component" value="Unassembled WGS sequence"/>
</dbReference>
<feature type="chain" id="PRO_5014598348" description="Sugar ABC transporter substrate-binding protein" evidence="2">
    <location>
        <begin position="32"/>
        <end position="477"/>
    </location>
</feature>
<protein>
    <recommendedName>
        <fullName evidence="5">Sugar ABC transporter substrate-binding protein</fullName>
    </recommendedName>
</protein>
<organism evidence="3 4">
    <name type="scientific">Candidatus Thermofonsia Clade 3 bacterium</name>
    <dbReference type="NCBI Taxonomy" id="2364212"/>
    <lineage>
        <taxon>Bacteria</taxon>
        <taxon>Bacillati</taxon>
        <taxon>Chloroflexota</taxon>
        <taxon>Candidatus Thermofontia</taxon>
        <taxon>Candidatus Thermofonsia Clade 3</taxon>
    </lineage>
</organism>
<dbReference type="Gene3D" id="3.40.190.10">
    <property type="entry name" value="Periplasmic binding protein-like II"/>
    <property type="match status" value="1"/>
</dbReference>
<dbReference type="PROSITE" id="PS51318">
    <property type="entry name" value="TAT"/>
    <property type="match status" value="1"/>
</dbReference>
<gene>
    <name evidence="3" type="ORF">CUN48_03735</name>
</gene>
<evidence type="ECO:0008006" key="5">
    <source>
        <dbReference type="Google" id="ProtNLM"/>
    </source>
</evidence>
<evidence type="ECO:0000313" key="3">
    <source>
        <dbReference type="EMBL" id="PJF48360.1"/>
    </source>
</evidence>
<proteinExistence type="predicted"/>
<dbReference type="InterPro" id="IPR050490">
    <property type="entry name" value="Bact_solute-bd_prot1"/>
</dbReference>
<dbReference type="InterPro" id="IPR006311">
    <property type="entry name" value="TAT_signal"/>
</dbReference>
<dbReference type="EMBL" id="PGTN01000016">
    <property type="protein sequence ID" value="PJF48360.1"/>
    <property type="molecule type" value="Genomic_DNA"/>
</dbReference>
<dbReference type="SUPFAM" id="SSF53850">
    <property type="entry name" value="Periplasmic binding protein-like II"/>
    <property type="match status" value="1"/>
</dbReference>
<feature type="signal peptide" evidence="2">
    <location>
        <begin position="1"/>
        <end position="31"/>
    </location>
</feature>
<keyword evidence="2" id="KW-0732">Signal</keyword>
<dbReference type="PANTHER" id="PTHR43649">
    <property type="entry name" value="ARABINOSE-BINDING PROTEIN-RELATED"/>
    <property type="match status" value="1"/>
</dbReference>
<name>A0A2M8QEX8_9CHLR</name>
<reference evidence="3 4" key="1">
    <citation type="submission" date="2017-11" db="EMBL/GenBank/DDBJ databases">
        <title>Evolution of Phototrophy in the Chloroflexi Phylum Driven by Horizontal Gene Transfer.</title>
        <authorList>
            <person name="Ward L.M."/>
            <person name="Hemp J."/>
            <person name="Shih P.M."/>
            <person name="Mcglynn S.E."/>
            <person name="Fischer W."/>
        </authorList>
    </citation>
    <scope>NUCLEOTIDE SEQUENCE [LARGE SCALE GENOMIC DNA]</scope>
    <source>
        <strain evidence="3">JP3_7</strain>
    </source>
</reference>
<feature type="region of interest" description="Disordered" evidence="1">
    <location>
        <begin position="35"/>
        <end position="57"/>
    </location>
</feature>
<sequence>MSPRKTLTRRQFVRLTAGASALAAYMAACQAAPQTAPPAQPAAPAAEEKPTDAAPAPASEPITLQRYASMEKDHFPLFEAQRKQFKEKNPNVTIEEVGVPWSEYITKVRVLLNSGEVPDIFWFMRFGQWDPGIEAATYIKEEIIADVTDIFDTKAAKTFQNIVDAGKVDGKLVGMPFEVFSDGVNWMYNESILNKTGLQPLPQNPSFTQLNDFLTEAKGKVGSDEFAMGPGSWQFWSAFMAASANQPGFHGMVNEDATQSIIANEANVKTVAMLAKFYRTHVLARGDVAPPHLDGMLSGKVMIAPMSTWAPTQMNTAAFEYGSHSGPRYEGVEPRVDGFTGINFWTFARDSKHPKEAADFCYFCGAQEGLDIWAGSGRFAPTDKYTVDDYVRFSRNNNQLGEREKGFRAAVTTNFDVVRHLKTWPVPPKAYWGQFLSKLNEVLEEVVQGKTDDEARIAELLKVAQEETNKVLAGTAA</sequence>
<accession>A0A2M8QEX8</accession>
<evidence type="ECO:0000256" key="1">
    <source>
        <dbReference type="SAM" id="MobiDB-lite"/>
    </source>
</evidence>
<dbReference type="AlphaFoldDB" id="A0A2M8QEX8"/>
<comment type="caution">
    <text evidence="3">The sequence shown here is derived from an EMBL/GenBank/DDBJ whole genome shotgun (WGS) entry which is preliminary data.</text>
</comment>
<dbReference type="InterPro" id="IPR006059">
    <property type="entry name" value="SBP"/>
</dbReference>